<dbReference type="CDD" id="cd00038">
    <property type="entry name" value="CAP_ED"/>
    <property type="match status" value="1"/>
</dbReference>
<dbReference type="Gene3D" id="2.60.120.10">
    <property type="entry name" value="Jelly Rolls"/>
    <property type="match status" value="1"/>
</dbReference>
<dbReference type="Proteomes" id="UP000194221">
    <property type="component" value="Unassembled WGS sequence"/>
</dbReference>
<dbReference type="InterPro" id="IPR018490">
    <property type="entry name" value="cNMP-bd_dom_sf"/>
</dbReference>
<evidence type="ECO:0000313" key="3">
    <source>
        <dbReference type="Proteomes" id="UP000194221"/>
    </source>
</evidence>
<comment type="caution">
    <text evidence="2">The sequence shown here is derived from an EMBL/GenBank/DDBJ whole genome shotgun (WGS) entry which is preliminary data.</text>
</comment>
<proteinExistence type="predicted"/>
<dbReference type="EMBL" id="LAPZ01000001">
    <property type="protein sequence ID" value="OSY89584.1"/>
    <property type="molecule type" value="Genomic_DNA"/>
</dbReference>
<dbReference type="PROSITE" id="PS50042">
    <property type="entry name" value="CNMP_BINDING_3"/>
    <property type="match status" value="1"/>
</dbReference>
<feature type="domain" description="Cyclic nucleotide-binding" evidence="1">
    <location>
        <begin position="1"/>
        <end position="99"/>
    </location>
</feature>
<dbReference type="InterPro" id="IPR000595">
    <property type="entry name" value="cNMP-bd_dom"/>
</dbReference>
<sequence>MPSSALQPLLNHISVIEKNKGTLLIKQGYRHSYSYFILQGLARVFYQKGDSEINFWFGLENEPLGSMDTLKGNASKVSIELLEPCRLIQFNIASLQKELKDDPVTITLLRTVMEEYAIFLEERLFGLQGLSANERYKYLLQTEPSIFQRVSSTYIASYLGMSRETLSRLRSKSVL</sequence>
<dbReference type="STRING" id="1635173.WH52_01160"/>
<dbReference type="SUPFAM" id="SSF51206">
    <property type="entry name" value="cAMP-binding domain-like"/>
    <property type="match status" value="1"/>
</dbReference>
<dbReference type="AlphaFoldDB" id="A0A1Y2PGI5"/>
<keyword evidence="3" id="KW-1185">Reference proteome</keyword>
<dbReference type="InterPro" id="IPR014710">
    <property type="entry name" value="RmlC-like_jellyroll"/>
</dbReference>
<evidence type="ECO:0000259" key="1">
    <source>
        <dbReference type="PROSITE" id="PS50042"/>
    </source>
</evidence>
<dbReference type="Pfam" id="PF00027">
    <property type="entry name" value="cNMP_binding"/>
    <property type="match status" value="1"/>
</dbReference>
<evidence type="ECO:0000313" key="2">
    <source>
        <dbReference type="EMBL" id="OSY89584.1"/>
    </source>
</evidence>
<protein>
    <recommendedName>
        <fullName evidence="1">Cyclic nucleotide-binding domain-containing protein</fullName>
    </recommendedName>
</protein>
<name>A0A1Y2PGI5_9FLAO</name>
<dbReference type="InParanoid" id="A0A1Y2PGI5"/>
<organism evidence="2 3">
    <name type="scientific">Tenacibaculum holothuriorum</name>
    <dbReference type="NCBI Taxonomy" id="1635173"/>
    <lineage>
        <taxon>Bacteria</taxon>
        <taxon>Pseudomonadati</taxon>
        <taxon>Bacteroidota</taxon>
        <taxon>Flavobacteriia</taxon>
        <taxon>Flavobacteriales</taxon>
        <taxon>Flavobacteriaceae</taxon>
        <taxon>Tenacibaculum</taxon>
    </lineage>
</organism>
<accession>A0A1Y2PGI5</accession>
<gene>
    <name evidence="2" type="ORF">WH52_01160</name>
</gene>
<reference evidence="2 3" key="1">
    <citation type="submission" date="2015-03" db="EMBL/GenBank/DDBJ databases">
        <title>Genome sequence of Tenacibaculum sp. S2-2, isolated from intestinal microbiota of sea cucumber, Apostichopus japonicas.</title>
        <authorList>
            <person name="Shao Z."/>
            <person name="Wang L."/>
            <person name="Li X."/>
        </authorList>
    </citation>
    <scope>NUCLEOTIDE SEQUENCE [LARGE SCALE GENOMIC DNA]</scope>
    <source>
        <strain evidence="2 3">S2-2</strain>
    </source>
</reference>